<feature type="region of interest" description="Disordered" evidence="5">
    <location>
        <begin position="465"/>
        <end position="490"/>
    </location>
</feature>
<organism evidence="7 8">
    <name type="scientific">Pinctada imbricata</name>
    <name type="common">Atlantic pearl-oyster</name>
    <name type="synonym">Pinctada martensii</name>
    <dbReference type="NCBI Taxonomy" id="66713"/>
    <lineage>
        <taxon>Eukaryota</taxon>
        <taxon>Metazoa</taxon>
        <taxon>Spiralia</taxon>
        <taxon>Lophotrochozoa</taxon>
        <taxon>Mollusca</taxon>
        <taxon>Bivalvia</taxon>
        <taxon>Autobranchia</taxon>
        <taxon>Pteriomorphia</taxon>
        <taxon>Pterioida</taxon>
        <taxon>Pterioidea</taxon>
        <taxon>Pteriidae</taxon>
        <taxon>Pinctada</taxon>
    </lineage>
</organism>
<evidence type="ECO:0000256" key="4">
    <source>
        <dbReference type="ARBA" id="ARBA00023136"/>
    </source>
</evidence>
<keyword evidence="4 6" id="KW-0472">Membrane</keyword>
<dbReference type="Gene3D" id="1.20.1250.20">
    <property type="entry name" value="MFS general substrate transporter like domains"/>
    <property type="match status" value="2"/>
</dbReference>
<feature type="transmembrane region" description="Helical" evidence="6">
    <location>
        <begin position="207"/>
        <end position="227"/>
    </location>
</feature>
<feature type="transmembrane region" description="Helical" evidence="6">
    <location>
        <begin position="363"/>
        <end position="384"/>
    </location>
</feature>
<evidence type="ECO:0000313" key="8">
    <source>
        <dbReference type="Proteomes" id="UP001186944"/>
    </source>
</evidence>
<dbReference type="AlphaFoldDB" id="A0AA88Y2D5"/>
<sequence length="490" mass="55344">LIFHISQGYAPPFRCKTLGENLSVYDIGIHGNLSDFHVDYAKCDLTIRPSNDTPHEYRNMEPRKFDCLDGYHFDHDAGETWNLICGNSGLGEMSTTMVMVGMCLGAAIFTSLADRYGRKTVAVYTHLALLGFQLALAFMPNLPSFAAVRLVLGALQQGLGLSTYVVIIEMFPMEWRGFLAFIESVMWACCVSTLVMFAYFLRNYSWRYIQIALALVSFHALFGYWLLDESLRWLIANKRTDDATRIIKKAARWNGKDPQEALQLLNNKNDEVTSLSQISPTETKDEVISSAMNQYRDVSKDPVGGNDVEYSAKSSKRYNFLDILKNKILLRNSIILWYTWIVNSGTYYGLFLTSGSLSAGSRYLNFFINTLVEIPGAILFYLVIDRNVGSGLASAAGRLGGVMSPYSSILMQYAVWAPGVLFGSCCFIAMFLMFFLPETGGYVLPQTIEEMEVWTKEQSYLRPYKKKKSYEKETENEKNENQEAELAILS</sequence>
<evidence type="ECO:0000256" key="6">
    <source>
        <dbReference type="SAM" id="Phobius"/>
    </source>
</evidence>
<evidence type="ECO:0000313" key="7">
    <source>
        <dbReference type="EMBL" id="KAK3094647.1"/>
    </source>
</evidence>
<dbReference type="Proteomes" id="UP001186944">
    <property type="component" value="Unassembled WGS sequence"/>
</dbReference>
<keyword evidence="3 6" id="KW-1133">Transmembrane helix</keyword>
<accession>A0AA88Y2D5</accession>
<feature type="compositionally biased region" description="Basic and acidic residues" evidence="5">
    <location>
        <begin position="470"/>
        <end position="481"/>
    </location>
</feature>
<evidence type="ECO:0000256" key="5">
    <source>
        <dbReference type="SAM" id="MobiDB-lite"/>
    </source>
</evidence>
<feature type="transmembrane region" description="Helical" evidence="6">
    <location>
        <begin position="96"/>
        <end position="114"/>
    </location>
</feature>
<comment type="caution">
    <text evidence="7">The sequence shown here is derived from an EMBL/GenBank/DDBJ whole genome shotgun (WGS) entry which is preliminary data.</text>
</comment>
<comment type="subcellular location">
    <subcellularLocation>
        <location evidence="1">Membrane</location>
        <topology evidence="1">Multi-pass membrane protein</topology>
    </subcellularLocation>
</comment>
<feature type="non-terminal residue" evidence="7">
    <location>
        <position position="1"/>
    </location>
</feature>
<keyword evidence="2 6" id="KW-0812">Transmembrane</keyword>
<dbReference type="InterPro" id="IPR036259">
    <property type="entry name" value="MFS_trans_sf"/>
</dbReference>
<name>A0AA88Y2D5_PINIB</name>
<dbReference type="Pfam" id="PF00083">
    <property type="entry name" value="Sugar_tr"/>
    <property type="match status" value="1"/>
</dbReference>
<feature type="transmembrane region" description="Helical" evidence="6">
    <location>
        <begin position="145"/>
        <end position="166"/>
    </location>
</feature>
<dbReference type="SUPFAM" id="SSF103473">
    <property type="entry name" value="MFS general substrate transporter"/>
    <property type="match status" value="1"/>
</dbReference>
<evidence type="ECO:0000256" key="3">
    <source>
        <dbReference type="ARBA" id="ARBA00022989"/>
    </source>
</evidence>
<feature type="transmembrane region" description="Helical" evidence="6">
    <location>
        <begin position="413"/>
        <end position="436"/>
    </location>
</feature>
<keyword evidence="8" id="KW-1185">Reference proteome</keyword>
<dbReference type="GO" id="GO:0022857">
    <property type="term" value="F:transmembrane transporter activity"/>
    <property type="evidence" value="ECO:0007669"/>
    <property type="project" value="InterPro"/>
</dbReference>
<feature type="transmembrane region" description="Helical" evidence="6">
    <location>
        <begin position="334"/>
        <end position="351"/>
    </location>
</feature>
<evidence type="ECO:0008006" key="9">
    <source>
        <dbReference type="Google" id="ProtNLM"/>
    </source>
</evidence>
<protein>
    <recommendedName>
        <fullName evidence="9">Major facilitator superfamily (MFS) profile domain-containing protein</fullName>
    </recommendedName>
</protein>
<dbReference type="EMBL" id="VSWD01000008">
    <property type="protein sequence ID" value="KAK3094647.1"/>
    <property type="molecule type" value="Genomic_DNA"/>
</dbReference>
<evidence type="ECO:0000256" key="2">
    <source>
        <dbReference type="ARBA" id="ARBA00022692"/>
    </source>
</evidence>
<dbReference type="GO" id="GO:0016020">
    <property type="term" value="C:membrane"/>
    <property type="evidence" value="ECO:0007669"/>
    <property type="project" value="UniProtKB-SubCell"/>
</dbReference>
<feature type="transmembrane region" description="Helical" evidence="6">
    <location>
        <begin position="178"/>
        <end position="201"/>
    </location>
</feature>
<feature type="transmembrane region" description="Helical" evidence="6">
    <location>
        <begin position="121"/>
        <end position="139"/>
    </location>
</feature>
<gene>
    <name evidence="7" type="ORF">FSP39_004411</name>
</gene>
<reference evidence="7" key="1">
    <citation type="submission" date="2019-08" db="EMBL/GenBank/DDBJ databases">
        <title>The improved chromosome-level genome for the pearl oyster Pinctada fucata martensii using PacBio sequencing and Hi-C.</title>
        <authorList>
            <person name="Zheng Z."/>
        </authorList>
    </citation>
    <scope>NUCLEOTIDE SEQUENCE</scope>
    <source>
        <strain evidence="7">ZZ-2019</strain>
        <tissue evidence="7">Adductor muscle</tissue>
    </source>
</reference>
<evidence type="ECO:0000256" key="1">
    <source>
        <dbReference type="ARBA" id="ARBA00004141"/>
    </source>
</evidence>
<proteinExistence type="predicted"/>
<dbReference type="PANTHER" id="PTHR24064">
    <property type="entry name" value="SOLUTE CARRIER FAMILY 22 MEMBER"/>
    <property type="match status" value="1"/>
</dbReference>
<dbReference type="InterPro" id="IPR005828">
    <property type="entry name" value="MFS_sugar_transport-like"/>
</dbReference>